<dbReference type="Pfam" id="PF01497">
    <property type="entry name" value="Peripla_BP_2"/>
    <property type="match status" value="1"/>
</dbReference>
<keyword evidence="3" id="KW-0675">Receptor</keyword>
<gene>
    <name evidence="3" type="ORF">LXT12_16410</name>
</gene>
<dbReference type="InterPro" id="IPR050902">
    <property type="entry name" value="ABC_Transporter_SBP"/>
</dbReference>
<accession>A0ABS8XH39</accession>
<sequence length="264" mass="28644">MSRPRIASLVPSATETLFALGLGPCLIARTGFCVHPADAVKGVPKVGGTKDVNLDKLRRLAPTHVVVNVDENRRETAEALRSFVPEVIVTHPRAPEDNLALFEQLRAAFSTEPGVNERAAALAADLRAALGRCRAADRPGEDVLYLIWREPWMTVARDTYISRLLAEAGWRTWPDARGGEHGAGRYPALRGDEPWLAGIGRVLLSSEPYRFGPAHLAEAQALCPQARVQRVDGELLGWWGSRGAAGLDYLLALSDASRCGRTAP</sequence>
<evidence type="ECO:0000259" key="2">
    <source>
        <dbReference type="Pfam" id="PF01497"/>
    </source>
</evidence>
<evidence type="ECO:0000313" key="4">
    <source>
        <dbReference type="Proteomes" id="UP001201463"/>
    </source>
</evidence>
<organism evidence="3 4">
    <name type="scientific">Pelomonas caseinilytica</name>
    <dbReference type="NCBI Taxonomy" id="2906763"/>
    <lineage>
        <taxon>Bacteria</taxon>
        <taxon>Pseudomonadati</taxon>
        <taxon>Pseudomonadota</taxon>
        <taxon>Betaproteobacteria</taxon>
        <taxon>Burkholderiales</taxon>
        <taxon>Sphaerotilaceae</taxon>
        <taxon>Roseateles</taxon>
    </lineage>
</organism>
<dbReference type="NCBIfam" id="NF038402">
    <property type="entry name" value="TroA_like"/>
    <property type="match status" value="1"/>
</dbReference>
<evidence type="ECO:0000256" key="1">
    <source>
        <dbReference type="ARBA" id="ARBA00022729"/>
    </source>
</evidence>
<dbReference type="Gene3D" id="3.40.50.1980">
    <property type="entry name" value="Nitrogenase molybdenum iron protein domain"/>
    <property type="match status" value="2"/>
</dbReference>
<dbReference type="Proteomes" id="UP001201463">
    <property type="component" value="Unassembled WGS sequence"/>
</dbReference>
<reference evidence="3 4" key="1">
    <citation type="submission" date="2021-12" db="EMBL/GenBank/DDBJ databases">
        <title>Genome seq of p7.</title>
        <authorList>
            <person name="Seo T."/>
        </authorList>
    </citation>
    <scope>NUCLEOTIDE SEQUENCE [LARGE SCALE GENOMIC DNA]</scope>
    <source>
        <strain evidence="3 4">P7</strain>
    </source>
</reference>
<dbReference type="InterPro" id="IPR054828">
    <property type="entry name" value="Vit_B12_bind_prot"/>
</dbReference>
<dbReference type="RefSeq" id="WP_233393356.1">
    <property type="nucleotide sequence ID" value="NZ_JAJTWT010000006.1"/>
</dbReference>
<dbReference type="PANTHER" id="PTHR30535">
    <property type="entry name" value="VITAMIN B12-BINDING PROTEIN"/>
    <property type="match status" value="1"/>
</dbReference>
<dbReference type="EMBL" id="JAJTWT010000006">
    <property type="protein sequence ID" value="MCE4538837.1"/>
    <property type="molecule type" value="Genomic_DNA"/>
</dbReference>
<keyword evidence="1" id="KW-0732">Signal</keyword>
<protein>
    <submittedName>
        <fullName evidence="3">Helical backbone metal receptor</fullName>
    </submittedName>
</protein>
<keyword evidence="4" id="KW-1185">Reference proteome</keyword>
<feature type="domain" description="Fe/B12 periplasmic-binding" evidence="2">
    <location>
        <begin position="6"/>
        <end position="177"/>
    </location>
</feature>
<name>A0ABS8XH39_9BURK</name>
<comment type="caution">
    <text evidence="3">The sequence shown here is derived from an EMBL/GenBank/DDBJ whole genome shotgun (WGS) entry which is preliminary data.</text>
</comment>
<dbReference type="InterPro" id="IPR002491">
    <property type="entry name" value="ABC_transptr_periplasmic_BD"/>
</dbReference>
<dbReference type="PANTHER" id="PTHR30535:SF35">
    <property type="entry name" value="PERIPLASMIC BINDING PROTEIN"/>
    <property type="match status" value="1"/>
</dbReference>
<evidence type="ECO:0000313" key="3">
    <source>
        <dbReference type="EMBL" id="MCE4538837.1"/>
    </source>
</evidence>
<proteinExistence type="predicted"/>
<dbReference type="SUPFAM" id="SSF53807">
    <property type="entry name" value="Helical backbone' metal receptor"/>
    <property type="match status" value="1"/>
</dbReference>